<protein>
    <submittedName>
        <fullName evidence="1">Uncharacterized protein</fullName>
    </submittedName>
</protein>
<keyword evidence="2" id="KW-1185">Reference proteome</keyword>
<evidence type="ECO:0000313" key="2">
    <source>
        <dbReference type="Proteomes" id="UP000606499"/>
    </source>
</evidence>
<sequence length="107" mass="11767">MIHNPIIVGESTKGLMKFTARVSYTGSALNKNTLDISASGSELLLLTDKDGRTQIVNPFYVNDVPYVFVTAASARYKITYCNTWVQISTGMLNFALTKIQLGTLETL</sequence>
<dbReference type="Proteomes" id="UP000606499">
    <property type="component" value="Unassembled WGS sequence"/>
</dbReference>
<comment type="caution">
    <text evidence="1">The sequence shown here is derived from an EMBL/GenBank/DDBJ whole genome shotgun (WGS) entry which is preliminary data.</text>
</comment>
<evidence type="ECO:0000313" key="1">
    <source>
        <dbReference type="EMBL" id="MBC5726894.1"/>
    </source>
</evidence>
<dbReference type="AlphaFoldDB" id="A0A923LXB3"/>
<name>A0A923LXB3_9FIRM</name>
<organism evidence="1 2">
    <name type="scientific">Agathobaculum faecis</name>
    <dbReference type="NCBI Taxonomy" id="2763013"/>
    <lineage>
        <taxon>Bacteria</taxon>
        <taxon>Bacillati</taxon>
        <taxon>Bacillota</taxon>
        <taxon>Clostridia</taxon>
        <taxon>Eubacteriales</taxon>
        <taxon>Butyricicoccaceae</taxon>
        <taxon>Agathobaculum</taxon>
    </lineage>
</organism>
<dbReference type="EMBL" id="JACOPL010000058">
    <property type="protein sequence ID" value="MBC5726894.1"/>
    <property type="molecule type" value="Genomic_DNA"/>
</dbReference>
<gene>
    <name evidence="1" type="ORF">H8S45_15760</name>
</gene>
<reference evidence="1" key="1">
    <citation type="submission" date="2020-08" db="EMBL/GenBank/DDBJ databases">
        <title>Genome public.</title>
        <authorList>
            <person name="Liu C."/>
            <person name="Sun Q."/>
        </authorList>
    </citation>
    <scope>NUCLEOTIDE SEQUENCE</scope>
    <source>
        <strain evidence="1">NSJ-28</strain>
    </source>
</reference>
<proteinExistence type="predicted"/>
<accession>A0A923LXB3</accession>